<gene>
    <name evidence="2" type="ORF">ACFSCZ_16520</name>
</gene>
<dbReference type="RefSeq" id="WP_380775480.1">
    <property type="nucleotide sequence ID" value="NZ_JBHUEO010000068.1"/>
</dbReference>
<evidence type="ECO:0000313" key="2">
    <source>
        <dbReference type="EMBL" id="MFD1708322.1"/>
    </source>
</evidence>
<accession>A0ABW4KK80</accession>
<keyword evidence="3" id="KW-1185">Reference proteome</keyword>
<evidence type="ECO:0000256" key="1">
    <source>
        <dbReference type="SAM" id="Phobius"/>
    </source>
</evidence>
<name>A0ABW4KK80_9BACI</name>
<feature type="transmembrane region" description="Helical" evidence="1">
    <location>
        <begin position="7"/>
        <end position="24"/>
    </location>
</feature>
<feature type="transmembrane region" description="Helical" evidence="1">
    <location>
        <begin position="30"/>
        <end position="46"/>
    </location>
</feature>
<dbReference type="EMBL" id="JBHUEO010000068">
    <property type="protein sequence ID" value="MFD1708322.1"/>
    <property type="molecule type" value="Genomic_DNA"/>
</dbReference>
<reference evidence="3" key="1">
    <citation type="journal article" date="2019" name="Int. J. Syst. Evol. Microbiol.">
        <title>The Global Catalogue of Microorganisms (GCM) 10K type strain sequencing project: providing services to taxonomists for standard genome sequencing and annotation.</title>
        <authorList>
            <consortium name="The Broad Institute Genomics Platform"/>
            <consortium name="The Broad Institute Genome Sequencing Center for Infectious Disease"/>
            <person name="Wu L."/>
            <person name="Ma J."/>
        </authorList>
    </citation>
    <scope>NUCLEOTIDE SEQUENCE [LARGE SCALE GENOMIC DNA]</scope>
    <source>
        <strain evidence="3">CGMCC 1.12295</strain>
    </source>
</reference>
<evidence type="ECO:0000313" key="3">
    <source>
        <dbReference type="Proteomes" id="UP001597301"/>
    </source>
</evidence>
<organism evidence="2 3">
    <name type="scientific">Siminovitchia sediminis</name>
    <dbReference type="NCBI Taxonomy" id="1274353"/>
    <lineage>
        <taxon>Bacteria</taxon>
        <taxon>Bacillati</taxon>
        <taxon>Bacillota</taxon>
        <taxon>Bacilli</taxon>
        <taxon>Bacillales</taxon>
        <taxon>Bacillaceae</taxon>
        <taxon>Siminovitchia</taxon>
    </lineage>
</organism>
<keyword evidence="1" id="KW-1133">Transmembrane helix</keyword>
<protein>
    <submittedName>
        <fullName evidence="2">Uncharacterized protein</fullName>
    </submittedName>
</protein>
<proteinExistence type="predicted"/>
<comment type="caution">
    <text evidence="2">The sequence shown here is derived from an EMBL/GenBank/DDBJ whole genome shotgun (WGS) entry which is preliminary data.</text>
</comment>
<dbReference type="Proteomes" id="UP001597301">
    <property type="component" value="Unassembled WGS sequence"/>
</dbReference>
<sequence length="101" mass="10699">MAVQLETALSGLALPFLSAGLIAGGRSSSVLGPLVIALVLAGLLFGRKADKSNKRFLGVGNLLSLCYGCTPDYGPVSLIIIQQPLWYIPSLINFRPNLLDE</sequence>
<keyword evidence="1" id="KW-0812">Transmembrane</keyword>
<keyword evidence="1" id="KW-0472">Membrane</keyword>